<accession>J9GMR2</accession>
<dbReference type="AlphaFoldDB" id="J9GMR2"/>
<protein>
    <submittedName>
        <fullName evidence="1">Uncharacterized protein</fullName>
    </submittedName>
</protein>
<comment type="caution">
    <text evidence="1">The sequence shown here is derived from an EMBL/GenBank/DDBJ whole genome shotgun (WGS) entry which is preliminary data.</text>
</comment>
<proteinExistence type="predicted"/>
<sequence length="117" mass="13781">MFPENPSVLEMRRSCRLRLCMVECRFWVTVSVVWSTLQISPPFLMKLWKSSREFRFWSSMHCAIIPTILTRLWKKLWTWLIGWKRRKPTLSTCPIGSVCMPMSIGSCPLIGIWPTMA</sequence>
<gene>
    <name evidence="1" type="ORF">EVA_03033</name>
</gene>
<dbReference type="EMBL" id="AMCI01000524">
    <property type="protein sequence ID" value="EJX08859.1"/>
    <property type="molecule type" value="Genomic_DNA"/>
</dbReference>
<name>J9GMR2_9ZZZZ</name>
<reference evidence="1" key="1">
    <citation type="journal article" date="2012" name="PLoS ONE">
        <title>Gene sets for utilization of primary and secondary nutrition supplies in the distal gut of endangered iberian lynx.</title>
        <authorList>
            <person name="Alcaide M."/>
            <person name="Messina E."/>
            <person name="Richter M."/>
            <person name="Bargiela R."/>
            <person name="Peplies J."/>
            <person name="Huws S.A."/>
            <person name="Newbold C.J."/>
            <person name="Golyshin P.N."/>
            <person name="Simon M.A."/>
            <person name="Lopez G."/>
            <person name="Yakimov M.M."/>
            <person name="Ferrer M."/>
        </authorList>
    </citation>
    <scope>NUCLEOTIDE SEQUENCE</scope>
</reference>
<organism evidence="1">
    <name type="scientific">gut metagenome</name>
    <dbReference type="NCBI Taxonomy" id="749906"/>
    <lineage>
        <taxon>unclassified sequences</taxon>
        <taxon>metagenomes</taxon>
        <taxon>organismal metagenomes</taxon>
    </lineage>
</organism>
<evidence type="ECO:0000313" key="1">
    <source>
        <dbReference type="EMBL" id="EJX08859.1"/>
    </source>
</evidence>